<keyword evidence="1" id="KW-0472">Membrane</keyword>
<name>A0ABT5ANG9_9CYAN</name>
<evidence type="ECO:0000313" key="3">
    <source>
        <dbReference type="Proteomes" id="UP001211249"/>
    </source>
</evidence>
<reference evidence="2 3" key="1">
    <citation type="submission" date="2023-01" db="EMBL/GenBank/DDBJ databases">
        <title>Genomes from the Australian National Cyanobacteria Reference Collection.</title>
        <authorList>
            <person name="Willis A."/>
            <person name="Lee E.M.F."/>
        </authorList>
    </citation>
    <scope>NUCLEOTIDE SEQUENCE [LARGE SCALE GENOMIC DNA]</scope>
    <source>
        <strain evidence="2 3">CS-1226</strain>
    </source>
</reference>
<evidence type="ECO:0000256" key="1">
    <source>
        <dbReference type="SAM" id="Phobius"/>
    </source>
</evidence>
<feature type="transmembrane region" description="Helical" evidence="1">
    <location>
        <begin position="416"/>
        <end position="442"/>
    </location>
</feature>
<organism evidence="2 3">
    <name type="scientific">Dolichospermum planctonicum CS-1226</name>
    <dbReference type="NCBI Taxonomy" id="3021751"/>
    <lineage>
        <taxon>Bacteria</taxon>
        <taxon>Bacillati</taxon>
        <taxon>Cyanobacteriota</taxon>
        <taxon>Cyanophyceae</taxon>
        <taxon>Nostocales</taxon>
        <taxon>Aphanizomenonaceae</taxon>
        <taxon>Dolichospermum</taxon>
        <taxon>Dolichospermum planctonicum</taxon>
    </lineage>
</organism>
<keyword evidence="3" id="KW-1185">Reference proteome</keyword>
<sequence>MMEWLFGAVAKNFNSASKEVVKESSHNINRRIFLNLMTSGVMVYLAKDLIYPEIASANDDIINEKYHVFIPYEIAKRGGIQKLALRSGNICQVKIPPRIIENHEIYVSKVGLQGNDVTLILHTLYDSQIRIADKIYQEIDQADFIRKDATKEKAKQTYELLEDGDYIEDIASLDLLKYLVASSKLDEQIKLRYDIAYQNCQLNIVEKAIESALAKSELSQERKKRIRSAYQYVRASEPVPDFGYLKELEAIIASSDIPIAIKRSYSIASAKSRAFTVDIIIVKLIEKSAEKENYLLTYKEIRDGKKISHPETLQLLNSFILNSDISDSSKVIYFLAQNVFLEKDSESAKEDFGTIKNVGRFVTKAGSTVVPMGTGVLNALGAETATGVAISSLSGGSLTTATLAALGGGSVATGGLGMLGGLAVVTGGAALIGAAGLVSVALVSQMDGEDLKNLGIAAVTGTLASAGAVLIAWTAASALGIAGTLSGAAAITTLISALGGLSVITGGASFIAFGAGFVVWSFLKGQKKRDSNILHQLESRLYTLTEIPTSPKLKEFIEFLNQQLNNQYKIEGFEIAPNITLDKLSNTISSYAASVMESDEKILALKNTGFWNDAKEGIVLTNKKVIWKSGWSAPEFIAFYAISEYRKLPELSVDEENAHFYRLMQEIGEKYDDI</sequence>
<proteinExistence type="predicted"/>
<feature type="transmembrane region" description="Helical" evidence="1">
    <location>
        <begin position="454"/>
        <end position="482"/>
    </location>
</feature>
<protein>
    <submittedName>
        <fullName evidence="2">Uncharacterized protein</fullName>
    </submittedName>
</protein>
<comment type="caution">
    <text evidence="2">The sequence shown here is derived from an EMBL/GenBank/DDBJ whole genome shotgun (WGS) entry which is preliminary data.</text>
</comment>
<keyword evidence="1" id="KW-1133">Transmembrane helix</keyword>
<dbReference type="RefSeq" id="WP_271797613.1">
    <property type="nucleotide sequence ID" value="NZ_JAQMUC010000100.1"/>
</dbReference>
<dbReference type="Proteomes" id="UP001211249">
    <property type="component" value="Unassembled WGS sequence"/>
</dbReference>
<feature type="transmembrane region" description="Helical" evidence="1">
    <location>
        <begin position="494"/>
        <end position="523"/>
    </location>
</feature>
<dbReference type="EMBL" id="JAQMUC010000100">
    <property type="protein sequence ID" value="MDB9538011.1"/>
    <property type="molecule type" value="Genomic_DNA"/>
</dbReference>
<accession>A0ABT5ANG9</accession>
<evidence type="ECO:0000313" key="2">
    <source>
        <dbReference type="EMBL" id="MDB9538011.1"/>
    </source>
</evidence>
<keyword evidence="1" id="KW-0812">Transmembrane</keyword>
<gene>
    <name evidence="2" type="ORF">PN451_19600</name>
</gene>